<dbReference type="GO" id="GO:0016791">
    <property type="term" value="F:phosphatase activity"/>
    <property type="evidence" value="ECO:0007669"/>
    <property type="project" value="TreeGrafter"/>
</dbReference>
<dbReference type="Gene3D" id="1.20.930.60">
    <property type="match status" value="1"/>
</dbReference>
<comment type="domain">
    <text evidence="10">Subfamily III proteins have a conserved RTxK motif about 40-50 residues from the C-terminus; the threonine may be replaced by serine or cysteine.</text>
</comment>
<comment type="catalytic activity">
    <reaction evidence="1 10">
        <text>L-glutamyl-[protein] + S-adenosyl-L-methionine = [protein]-L-glutamate 5-O-methyl ester + S-adenosyl-L-homocysteine</text>
        <dbReference type="Rhea" id="RHEA:24452"/>
        <dbReference type="Rhea" id="RHEA-COMP:10208"/>
        <dbReference type="Rhea" id="RHEA-COMP:10311"/>
        <dbReference type="ChEBI" id="CHEBI:29973"/>
        <dbReference type="ChEBI" id="CHEBI:57856"/>
        <dbReference type="ChEBI" id="CHEBI:59789"/>
        <dbReference type="ChEBI" id="CHEBI:82795"/>
    </reaction>
</comment>
<keyword evidence="10" id="KW-0808">Transferase</keyword>
<dbReference type="GO" id="GO:0005634">
    <property type="term" value="C:nucleus"/>
    <property type="evidence" value="ECO:0007669"/>
    <property type="project" value="TreeGrafter"/>
</dbReference>
<dbReference type="GO" id="GO:0051998">
    <property type="term" value="F:protein carboxyl O-methyltransferase activity"/>
    <property type="evidence" value="ECO:0007669"/>
    <property type="project" value="UniProtKB-UniRule"/>
</dbReference>
<keyword evidence="4" id="KW-0533">Nickel</keyword>
<dbReference type="Proteomes" id="UP001209878">
    <property type="component" value="Unassembled WGS sequence"/>
</dbReference>
<evidence type="ECO:0000313" key="12">
    <source>
        <dbReference type="EMBL" id="KAK2186493.1"/>
    </source>
</evidence>
<keyword evidence="7 10" id="KW-0464">Manganese</keyword>
<evidence type="ECO:0000256" key="8">
    <source>
        <dbReference type="ARBA" id="ARBA00045980"/>
    </source>
</evidence>
<dbReference type="GO" id="GO:0032259">
    <property type="term" value="P:methylation"/>
    <property type="evidence" value="ECO:0007669"/>
    <property type="project" value="UniProtKB-KW"/>
</dbReference>
<evidence type="ECO:0000259" key="11">
    <source>
        <dbReference type="Pfam" id="PF01937"/>
    </source>
</evidence>
<evidence type="ECO:0000256" key="7">
    <source>
        <dbReference type="ARBA" id="ARBA00023211"/>
    </source>
</evidence>
<dbReference type="Pfam" id="PF01937">
    <property type="entry name" value="ARMT1-like_dom"/>
    <property type="match status" value="1"/>
</dbReference>
<dbReference type="EMBL" id="JAODUO010000198">
    <property type="protein sequence ID" value="KAK2186493.1"/>
    <property type="molecule type" value="Genomic_DNA"/>
</dbReference>
<gene>
    <name evidence="12" type="ORF">NP493_198g03019</name>
</gene>
<organism evidence="12 13">
    <name type="scientific">Ridgeia piscesae</name>
    <name type="common">Tubeworm</name>
    <dbReference type="NCBI Taxonomy" id="27915"/>
    <lineage>
        <taxon>Eukaryota</taxon>
        <taxon>Metazoa</taxon>
        <taxon>Spiralia</taxon>
        <taxon>Lophotrochozoa</taxon>
        <taxon>Annelida</taxon>
        <taxon>Polychaeta</taxon>
        <taxon>Sedentaria</taxon>
        <taxon>Canalipalpata</taxon>
        <taxon>Sabellida</taxon>
        <taxon>Siboglinidae</taxon>
        <taxon>Ridgeia</taxon>
    </lineage>
</organism>
<dbReference type="PANTHER" id="PTHR12260:SF6">
    <property type="entry name" value="DAMAGE-CONTROL PHOSPHATASE ARMT1"/>
    <property type="match status" value="1"/>
</dbReference>
<dbReference type="InterPro" id="IPR039763">
    <property type="entry name" value="ARMT1"/>
</dbReference>
<dbReference type="InterPro" id="IPR036075">
    <property type="entry name" value="ARMT-1-like_metal-bd_sf"/>
</dbReference>
<evidence type="ECO:0000256" key="1">
    <source>
        <dbReference type="ARBA" id="ARBA00000807"/>
    </source>
</evidence>
<comment type="function">
    <text evidence="8 10">Metal-dependent phosphatase that shows phosphatase activity against several substrates, including fructose-1-phosphate and fructose-6-phosphate. Its preference for fructose-1-phosphate, a strong glycating agent that causes DNA damage rather than a canonical yeast metabolite, suggests a damage-control function in hexose phosphate metabolism. Has also been shown to have O-methyltransferase activity that methylates glutamate residues of target proteins to form gamma-glutamyl methyl ester residues. Possibly methylates PCNA, suggesting it is involved in the DNA damage response.</text>
</comment>
<name>A0AAD9P1L0_RIDPI</name>
<evidence type="ECO:0000256" key="2">
    <source>
        <dbReference type="ARBA" id="ARBA00001326"/>
    </source>
</evidence>
<proteinExistence type="inferred from homology"/>
<keyword evidence="5 10" id="KW-0479">Metal-binding</keyword>
<dbReference type="EC" id="2.1.1.-" evidence="10"/>
<reference evidence="12" key="1">
    <citation type="journal article" date="2023" name="Mol. Biol. Evol.">
        <title>Third-Generation Sequencing Reveals the Adaptive Role of the Epigenome in Three Deep-Sea Polychaetes.</title>
        <authorList>
            <person name="Perez M."/>
            <person name="Aroh O."/>
            <person name="Sun Y."/>
            <person name="Lan Y."/>
            <person name="Juniper S.K."/>
            <person name="Young C.R."/>
            <person name="Angers B."/>
            <person name="Qian P.Y."/>
        </authorList>
    </citation>
    <scope>NUCLEOTIDE SEQUENCE</scope>
    <source>
        <strain evidence="12">R07B-5</strain>
    </source>
</reference>
<keyword evidence="6 10" id="KW-0378">Hydrolase</keyword>
<feature type="domain" description="Damage-control phosphatase ARMT1-like metal-binding" evidence="11">
    <location>
        <begin position="20"/>
        <end position="417"/>
    </location>
</feature>
<evidence type="ECO:0000256" key="4">
    <source>
        <dbReference type="ARBA" id="ARBA00022596"/>
    </source>
</evidence>
<dbReference type="GO" id="GO:0006974">
    <property type="term" value="P:DNA damage response"/>
    <property type="evidence" value="ECO:0007669"/>
    <property type="project" value="TreeGrafter"/>
</dbReference>
<evidence type="ECO:0000256" key="10">
    <source>
        <dbReference type="RuleBase" id="RU367030"/>
    </source>
</evidence>
<dbReference type="InterPro" id="IPR002791">
    <property type="entry name" value="ARMT1-like_metal-bd"/>
</dbReference>
<dbReference type="SUPFAM" id="SSF111321">
    <property type="entry name" value="AF1104-like"/>
    <property type="match status" value="1"/>
</dbReference>
<comment type="catalytic activity">
    <reaction evidence="2 10">
        <text>beta-D-fructose 1-phosphate + H2O = D-fructose + phosphate</text>
        <dbReference type="Rhea" id="RHEA:35603"/>
        <dbReference type="ChEBI" id="CHEBI:15377"/>
        <dbReference type="ChEBI" id="CHEBI:37721"/>
        <dbReference type="ChEBI" id="CHEBI:43474"/>
        <dbReference type="ChEBI" id="CHEBI:138881"/>
    </reaction>
</comment>
<evidence type="ECO:0000256" key="3">
    <source>
        <dbReference type="ARBA" id="ARBA00009519"/>
    </source>
</evidence>
<dbReference type="GO" id="GO:0016462">
    <property type="term" value="F:pyrophosphatase activity"/>
    <property type="evidence" value="ECO:0007669"/>
    <property type="project" value="UniProtKB-ARBA"/>
</dbReference>
<accession>A0AAD9P1L0</accession>
<comment type="similarity">
    <text evidence="3 10">Belongs to the damage-control phosphatase family. Sugar phosphate phosphatase III subfamily.</text>
</comment>
<dbReference type="AlphaFoldDB" id="A0AAD9P1L0"/>
<comment type="cofactor">
    <cofactor evidence="10">
        <name>Mn(2+)</name>
        <dbReference type="ChEBI" id="CHEBI:29035"/>
    </cofactor>
    <cofactor evidence="10">
        <name>Ni(2+)</name>
        <dbReference type="ChEBI" id="CHEBI:49786"/>
    </cofactor>
</comment>
<evidence type="ECO:0000256" key="5">
    <source>
        <dbReference type="ARBA" id="ARBA00022723"/>
    </source>
</evidence>
<keyword evidence="10" id="KW-0489">Methyltransferase</keyword>
<comment type="catalytic activity">
    <reaction evidence="9 10">
        <text>beta-D-fructose 6-phosphate = dihydroxyacetone + D-glyceraldehyde 3-phosphate</text>
        <dbReference type="Rhea" id="RHEA:28002"/>
        <dbReference type="ChEBI" id="CHEBI:16016"/>
        <dbReference type="ChEBI" id="CHEBI:57634"/>
        <dbReference type="ChEBI" id="CHEBI:59776"/>
    </reaction>
</comment>
<dbReference type="Gene3D" id="3.40.50.10880">
    <property type="entry name" value="Uncharacterised protein PF01937, DUF89, domain 3"/>
    <property type="match status" value="1"/>
</dbReference>
<dbReference type="GO" id="GO:0030643">
    <property type="term" value="P:intracellular phosphate ion homeostasis"/>
    <property type="evidence" value="ECO:0007669"/>
    <property type="project" value="UniProtKB-ARBA"/>
</dbReference>
<evidence type="ECO:0000256" key="9">
    <source>
        <dbReference type="ARBA" id="ARBA00048809"/>
    </source>
</evidence>
<evidence type="ECO:0000256" key="6">
    <source>
        <dbReference type="ARBA" id="ARBA00022801"/>
    </source>
</evidence>
<dbReference type="FunFam" id="3.40.50.10880:FF:000005">
    <property type="entry name" value="DUF89-domain-containing protein"/>
    <property type="match status" value="1"/>
</dbReference>
<dbReference type="PANTHER" id="PTHR12260">
    <property type="entry name" value="DAMAGE-CONTROL PHOSPHATASE ARMT1"/>
    <property type="match status" value="1"/>
</dbReference>
<protein>
    <recommendedName>
        <fullName evidence="10">Sugar phosphate phosphatase</fullName>
        <ecNumber evidence="10">2.1.1.-</ecNumber>
        <ecNumber evidence="10">3.1.3.-</ecNumber>
    </recommendedName>
</protein>
<evidence type="ECO:0000313" key="13">
    <source>
        <dbReference type="Proteomes" id="UP001209878"/>
    </source>
</evidence>
<dbReference type="GO" id="GO:0046872">
    <property type="term" value="F:metal ion binding"/>
    <property type="evidence" value="ECO:0007669"/>
    <property type="project" value="UniProtKB-UniRule"/>
</dbReference>
<dbReference type="EC" id="3.1.3.-" evidence="10"/>
<sequence>MAQLARPCSAKFKEDFAYETIKDRLPVILTKVIDAVTRDRKSLVANNGQGLLINDLKGIISRLAEMKHSLQTNKPLKPLTDNTDSTEAWNKYLEEQVKCSDKPPSWFSSTWLYVECFFYRKIHEAMALSEHFKGLDPFGEQKRRSLIESMTSVTSLAYHLEKELNVLSESDDTEATRKVYLQILQVDLWGNKCDLSISGANDNHQTTDPILQLPTLQSGILVDDSAATWQQLVDANRTKPNQVRVDIILDNSGFEFFTDLCLAVFLVDMKLASIVRLHGKSIPWFVSDVTAEDFSWTIDQLGVQSDTHTNLFGFLKRLKENLQSGAITFEVHTFWTLPQDFNEMQTVAPDLYASLQKSDLVYFKGDLNYRKLIGDRKWDPTTRFETAVRDFRPAPFCALRTIKCDVLVGLRNGQMEEVQRVDPNWMKSSAFAVIQYLSG</sequence>
<keyword evidence="13" id="KW-1185">Reference proteome</keyword>
<comment type="caution">
    <text evidence="12">The sequence shown here is derived from an EMBL/GenBank/DDBJ whole genome shotgun (WGS) entry which is preliminary data.</text>
</comment>